<sequence>MSENSIYSFCSEAQSYISCSLRPRGLSGFSNWGILPAGMVEWGAIFSSRGSSPPQDGTGVSFASFFGRRILYHVGSPSMVLRVNSFEPVRCPDKLFLYQGNWKRSQICRG</sequence>
<proteinExistence type="predicted"/>
<reference evidence="1" key="1">
    <citation type="submission" date="2022-03" db="EMBL/GenBank/DDBJ databases">
        <title>Genomic analyses of argali, domestic sheep and their hybrids provide insights into chromosomal evolution, heterosis and genetic basis of agronomic traits.</title>
        <authorList>
            <person name="Li M."/>
        </authorList>
    </citation>
    <scope>NUCLEOTIDE SEQUENCE</scope>
    <source>
        <strain evidence="1">F1 hybrid</strain>
    </source>
</reference>
<evidence type="ECO:0000313" key="1">
    <source>
        <dbReference type="EMBL" id="KAI4582136.1"/>
    </source>
</evidence>
<name>A0ACB9UWZ7_9CETA</name>
<dbReference type="Proteomes" id="UP001057279">
    <property type="component" value="Linkage Group LG09"/>
</dbReference>
<accession>A0ACB9UWZ7</accession>
<dbReference type="EMBL" id="CM043034">
    <property type="protein sequence ID" value="KAI4582136.1"/>
    <property type="molecule type" value="Genomic_DNA"/>
</dbReference>
<gene>
    <name evidence="1" type="ORF">MJG53_009661</name>
</gene>
<keyword evidence="2" id="KW-1185">Reference proteome</keyword>
<evidence type="ECO:0000313" key="2">
    <source>
        <dbReference type="Proteomes" id="UP001057279"/>
    </source>
</evidence>
<comment type="caution">
    <text evidence="1">The sequence shown here is derived from an EMBL/GenBank/DDBJ whole genome shotgun (WGS) entry which is preliminary data.</text>
</comment>
<organism evidence="1 2">
    <name type="scientific">Ovis ammon polii x Ovis aries</name>
    <dbReference type="NCBI Taxonomy" id="2918886"/>
    <lineage>
        <taxon>Eukaryota</taxon>
        <taxon>Metazoa</taxon>
        <taxon>Chordata</taxon>
        <taxon>Craniata</taxon>
        <taxon>Vertebrata</taxon>
        <taxon>Euteleostomi</taxon>
        <taxon>Mammalia</taxon>
        <taxon>Eutheria</taxon>
        <taxon>Laurasiatheria</taxon>
        <taxon>Artiodactyla</taxon>
        <taxon>Ruminantia</taxon>
        <taxon>Pecora</taxon>
        <taxon>Bovidae</taxon>
        <taxon>Caprinae</taxon>
        <taxon>Ovis</taxon>
    </lineage>
</organism>
<protein>
    <submittedName>
        <fullName evidence="1">Uncharacterized protein</fullName>
    </submittedName>
</protein>